<evidence type="ECO:0000313" key="2">
    <source>
        <dbReference type="Proteomes" id="UP001148629"/>
    </source>
</evidence>
<name>A0ACC1T071_9HYPO</name>
<proteinExistence type="predicted"/>
<dbReference type="Proteomes" id="UP001148629">
    <property type="component" value="Unassembled WGS sequence"/>
</dbReference>
<reference evidence="1" key="1">
    <citation type="submission" date="2022-08" db="EMBL/GenBank/DDBJ databases">
        <title>Genome Sequence of Fusarium decemcellulare.</title>
        <authorList>
            <person name="Buettner E."/>
        </authorList>
    </citation>
    <scope>NUCLEOTIDE SEQUENCE</scope>
    <source>
        <strain evidence="1">Babe19</strain>
    </source>
</reference>
<accession>A0ACC1T071</accession>
<evidence type="ECO:0000313" key="1">
    <source>
        <dbReference type="EMBL" id="KAJ3550044.1"/>
    </source>
</evidence>
<organism evidence="1 2">
    <name type="scientific">Fusarium decemcellulare</name>
    <dbReference type="NCBI Taxonomy" id="57161"/>
    <lineage>
        <taxon>Eukaryota</taxon>
        <taxon>Fungi</taxon>
        <taxon>Dikarya</taxon>
        <taxon>Ascomycota</taxon>
        <taxon>Pezizomycotina</taxon>
        <taxon>Sordariomycetes</taxon>
        <taxon>Hypocreomycetidae</taxon>
        <taxon>Hypocreales</taxon>
        <taxon>Nectriaceae</taxon>
        <taxon>Fusarium</taxon>
        <taxon>Fusarium decemcellulare species complex</taxon>
    </lineage>
</organism>
<comment type="caution">
    <text evidence="1">The sequence shown here is derived from an EMBL/GenBank/DDBJ whole genome shotgun (WGS) entry which is preliminary data.</text>
</comment>
<dbReference type="EMBL" id="JANRMS010000009">
    <property type="protein sequence ID" value="KAJ3550044.1"/>
    <property type="molecule type" value="Genomic_DNA"/>
</dbReference>
<gene>
    <name evidence="1" type="ORF">NM208_g195</name>
</gene>
<protein>
    <submittedName>
        <fullName evidence="1">Uncharacterized protein</fullName>
    </submittedName>
</protein>
<keyword evidence="2" id="KW-1185">Reference proteome</keyword>
<sequence>MPRHLKWLGMVVLIYSGVARADSLDDFTNNLFYGLGPDFGPLRRARHNAVHEPGSGLGRLHSISNGSSRNYNYHTIVGRAKENLSAAEMELMSSTSREVCELYNGKSIVRCQGTAPVWEYICLFPKGFSSTEDEVQFITLDQAVERGLLKRIKGPSDNPSLTRKNSAKGLVEGSSTPQPGASGDTAATGTFVYNITGLRSRFSHNNSAPSRDRDVERQHPPNDRSSQNIGDHVTEAEESEHANCLTLIRDTRLDAPNISLNLQNSHDRLWIRLVAVLGIILQATVLAFFGLMVYHPKIKPDFQRDESPVGAHSFPLAAGGTVILVLGLLLCGHVVEGSTQEEQYETTTNFDVGMYWLQQNQTVADQVFESYSTFSRTPHSVITISRRKNAPSNSSRTGFLETRTISGAIISIVGFILQFIGLRAMNSAATLAQLGAVAIMTTCRALVRPGFPRSFVKSRLCPGYELDWLAWKLVTSDPKERVSDQSENDIDAEQRHVRLGSWTIPVGGETKYHPFGAPIVEPKTEAQRVLTMSRGLYKLAGFHRKTAPIAINLALAIEKTLNTWFPPNENKIMANFRWYLVIAHKRESDTEEATQKVWFDMVNDGTSWRAPADRLDAALSLLVYTVEEEDGTVSQDQTQYSSFVGKEDNDSWLRSRLPPLGLRLFGPKNDQLIQDLKWWTPESVVLEIEKSVEEVPDSEAKPGGSKRTDANKADSNNTSSRNFEKSRIVGHSDLVLSGVGKSNKGKISIVKKPSATNDGLVNPPLGDEASVPSGGGQTTLAIETSDSLDVLYAKDLLFSFLFSAAKTLEGSIPGKAELQQSGTATHYGSDYSFRNNTVVELAEAFSELGFGHEHEALLSIITPLSIAEKLPFPQTMFDSVSAEIVKPNGSQSNDSRTDAVSAIVRQTSNHAASSKGIWESTVALLLEAFLAAEAEIKFMHRSSELELYSTSSRAFWRHIKKALQYKPLHHQLRTQLETIYSRQRRPRMVELCNRYISTSEPDSDKPQSQSVFPRFFNVTKMHELAMNPPDNNNQENTKQRYTQPSDEEVDFTLINERDVCNWTPLHYAAATGNAEFLDLLSRSPAHLDPTLKDFRGYTALHCAFEQGNSMTFAILIDLDFRIDAQGFDGVTPIHLAAIKGNTEALDFVFDYPPWRGHFESLREQMILAKRLKDVNGRVPLHWAAIGGHTASLTKLHEDLNFADQNGLTSLHLAVMFNNSEVIRKLCDLSADINMRNHHYETALFIACSSGNPETVQILLDAKADIELPNGNGIGPLHIASVNNNTGVMRALLKAGADASAVTNKGWTPLHRAAWGLKPEATKLLLEENVDPNVKDKEGRTPILEMFLYGNGQEESMMLETTKVLVEGGANPFLGDNEGSCRRDSTRMRVLFLVVLLTHLAIAQNTLPQICSGVKNLSGCKATFPIPSGLKLNTKTKTQNVYNKCKSKVQKTVKCPTKKDPKRTCKQWKCVPGWEKKTTTVPVGLYIVTKQVDLCLTVRNVLGNTLGLKFIKSSDAICKCFPQVQRMSNGGQFNSISTKGELSSANTNIITEASKLQTCLADGGISVKDGKATIANELKSSNGWTVAPAAEIDLATYKNMIAAANACQSGTCNQNVIRNTFTPYLTQTNKLMVKPLGDILGGWSRTLTEIHKNTRELNDLAGDLLGALEAAQPIFETSKQVICEELNRCSGPGFSDYMTVASEVLTRIDHLWQIRGPLDVPNSRLYDMIDHTSDAVKMLLNLPDMSTLASTIKQGKFKKVSDIFQITPIAKALPKLAEEIKTGLEPVKEAIEEYGSDTTAADDQLRHLLMWTRWEDRYPDEFHTEDTEADEKLMQEFTKIQDAMGAIFDPMVSYGNDIHFVRLELKWFSVTNGTFAVENKMASYQRWSTLDMNMPCSKTESKTFEKSGFKRAYSWKKYFKCKLGPLSAYFPKHYNPYIRIRGGSGIGAEDL</sequence>